<dbReference type="Gene3D" id="1.10.1370.10">
    <property type="entry name" value="Neurolysin, domain 3"/>
    <property type="match status" value="1"/>
</dbReference>
<name>A0A3S5CK93_9PLAT</name>
<keyword evidence="1 6" id="KW-0645">Protease</keyword>
<keyword evidence="3 6" id="KW-0378">Hydrolase</keyword>
<keyword evidence="5 6" id="KW-0482">Metalloprotease</keyword>
<accession>A0A3S5CK93</accession>
<keyword evidence="9" id="KW-1185">Reference proteome</keyword>
<dbReference type="GO" id="GO:0004222">
    <property type="term" value="F:metalloendopeptidase activity"/>
    <property type="evidence" value="ECO:0007669"/>
    <property type="project" value="InterPro"/>
</dbReference>
<evidence type="ECO:0000256" key="3">
    <source>
        <dbReference type="ARBA" id="ARBA00022801"/>
    </source>
</evidence>
<reference evidence="8" key="1">
    <citation type="submission" date="2018-11" db="EMBL/GenBank/DDBJ databases">
        <authorList>
            <consortium name="Pathogen Informatics"/>
        </authorList>
    </citation>
    <scope>NUCLEOTIDE SEQUENCE</scope>
</reference>
<dbReference type="GO" id="GO:0006508">
    <property type="term" value="P:proteolysis"/>
    <property type="evidence" value="ECO:0007669"/>
    <property type="project" value="UniProtKB-KW"/>
</dbReference>
<dbReference type="Proteomes" id="UP000784294">
    <property type="component" value="Unassembled WGS sequence"/>
</dbReference>
<dbReference type="EMBL" id="CAAALY010092970">
    <property type="protein sequence ID" value="VEL28177.1"/>
    <property type="molecule type" value="Genomic_DNA"/>
</dbReference>
<evidence type="ECO:0000256" key="5">
    <source>
        <dbReference type="ARBA" id="ARBA00023049"/>
    </source>
</evidence>
<dbReference type="InterPro" id="IPR024077">
    <property type="entry name" value="Neurolysin/TOP_dom2"/>
</dbReference>
<evidence type="ECO:0000256" key="2">
    <source>
        <dbReference type="ARBA" id="ARBA00022723"/>
    </source>
</evidence>
<proteinExistence type="inferred from homology"/>
<evidence type="ECO:0000256" key="1">
    <source>
        <dbReference type="ARBA" id="ARBA00022670"/>
    </source>
</evidence>
<dbReference type="InterPro" id="IPR001567">
    <property type="entry name" value="Pept_M3A_M3B_dom"/>
</dbReference>
<evidence type="ECO:0000256" key="6">
    <source>
        <dbReference type="RuleBase" id="RU003435"/>
    </source>
</evidence>
<feature type="domain" description="Peptidase M3A/M3B catalytic" evidence="7">
    <location>
        <begin position="1"/>
        <end position="63"/>
    </location>
</feature>
<dbReference type="OrthoDB" id="534666at2759"/>
<keyword evidence="2 6" id="KW-0479">Metal-binding</keyword>
<comment type="cofactor">
    <cofactor evidence="6">
        <name>Zn(2+)</name>
        <dbReference type="ChEBI" id="CHEBI:29105"/>
    </cofactor>
    <text evidence="6">Binds 1 zinc ion.</text>
</comment>
<dbReference type="AlphaFoldDB" id="A0A3S5CK93"/>
<dbReference type="GO" id="GO:0046872">
    <property type="term" value="F:metal ion binding"/>
    <property type="evidence" value="ECO:0007669"/>
    <property type="project" value="UniProtKB-UniRule"/>
</dbReference>
<evidence type="ECO:0000259" key="7">
    <source>
        <dbReference type="Pfam" id="PF01432"/>
    </source>
</evidence>
<comment type="caution">
    <text evidence="8">The sequence shown here is derived from an EMBL/GenBank/DDBJ whole genome shotgun (WGS) entry which is preliminary data.</text>
</comment>
<keyword evidence="4 6" id="KW-0862">Zinc</keyword>
<evidence type="ECO:0000313" key="8">
    <source>
        <dbReference type="EMBL" id="VEL28177.1"/>
    </source>
</evidence>
<organism evidence="8 9">
    <name type="scientific">Protopolystoma xenopodis</name>
    <dbReference type="NCBI Taxonomy" id="117903"/>
    <lineage>
        <taxon>Eukaryota</taxon>
        <taxon>Metazoa</taxon>
        <taxon>Spiralia</taxon>
        <taxon>Lophotrochozoa</taxon>
        <taxon>Platyhelminthes</taxon>
        <taxon>Monogenea</taxon>
        <taxon>Polyopisthocotylea</taxon>
        <taxon>Polystomatidea</taxon>
        <taxon>Polystomatidae</taxon>
        <taxon>Protopolystoma</taxon>
    </lineage>
</organism>
<comment type="similarity">
    <text evidence="6">Belongs to the peptidase M3 family.</text>
</comment>
<evidence type="ECO:0000313" key="9">
    <source>
        <dbReference type="Proteomes" id="UP000784294"/>
    </source>
</evidence>
<gene>
    <name evidence="8" type="ORF">PXEA_LOCUS21617</name>
</gene>
<protein>
    <recommendedName>
        <fullName evidence="7">Peptidase M3A/M3B catalytic domain-containing protein</fullName>
    </recommendedName>
</protein>
<evidence type="ECO:0000256" key="4">
    <source>
        <dbReference type="ARBA" id="ARBA00022833"/>
    </source>
</evidence>
<sequence>MFENWVWTSEGLSELLSLGGGKALPSESIKNLVHSRTANAGLFYSRQLMLADFDQAIHTAPEHLRVVLFNFYYIDGSSLGVGSVFLGEF</sequence>
<dbReference type="Pfam" id="PF01432">
    <property type="entry name" value="Peptidase_M3"/>
    <property type="match status" value="1"/>
</dbReference>
<dbReference type="SUPFAM" id="SSF55486">
    <property type="entry name" value="Metalloproteases ('zincins'), catalytic domain"/>
    <property type="match status" value="1"/>
</dbReference>